<protein>
    <submittedName>
        <fullName evidence="1">Uncharacterized protein</fullName>
    </submittedName>
</protein>
<dbReference type="Gramene" id="KMS65421">
    <property type="protein sequence ID" value="KMS65421"/>
    <property type="gene ID" value="BVRB_036160"/>
</dbReference>
<proteinExistence type="predicted"/>
<dbReference type="EMBL" id="KQ108927">
    <property type="protein sequence ID" value="KMS65421.1"/>
    <property type="molecule type" value="Genomic_DNA"/>
</dbReference>
<name>A0A0J7YPA4_BETVV</name>
<reference evidence="1 2" key="1">
    <citation type="journal article" date="2014" name="Nature">
        <title>The genome of the recently domesticated crop plant sugar beet (Beta vulgaris).</title>
        <authorList>
            <person name="Dohm J.C."/>
            <person name="Minoche A.E."/>
            <person name="Holtgrawe D."/>
            <person name="Capella-Gutierrez S."/>
            <person name="Zakrzewski F."/>
            <person name="Tafer H."/>
            <person name="Rupp O."/>
            <person name="Sorensen T.R."/>
            <person name="Stracke R."/>
            <person name="Reinhardt R."/>
            <person name="Goesmann A."/>
            <person name="Kraft T."/>
            <person name="Schulz B."/>
            <person name="Stadler P.F."/>
            <person name="Schmidt T."/>
            <person name="Gabaldon T."/>
            <person name="Lehrach H."/>
            <person name="Weisshaar B."/>
            <person name="Himmelbauer H."/>
        </authorList>
    </citation>
    <scope>NUCLEOTIDE SEQUENCE [LARGE SCALE GENOMIC DNA]</scope>
    <source>
        <tissue evidence="1">Taproot</tissue>
    </source>
</reference>
<organism evidence="1 2">
    <name type="scientific">Beta vulgaris subsp. vulgaris</name>
    <name type="common">Beet</name>
    <dbReference type="NCBI Taxonomy" id="3555"/>
    <lineage>
        <taxon>Eukaryota</taxon>
        <taxon>Viridiplantae</taxon>
        <taxon>Streptophyta</taxon>
        <taxon>Embryophyta</taxon>
        <taxon>Tracheophyta</taxon>
        <taxon>Spermatophyta</taxon>
        <taxon>Magnoliopsida</taxon>
        <taxon>eudicotyledons</taxon>
        <taxon>Gunneridae</taxon>
        <taxon>Pentapetalae</taxon>
        <taxon>Caryophyllales</taxon>
        <taxon>Chenopodiaceae</taxon>
        <taxon>Betoideae</taxon>
        <taxon>Beta</taxon>
    </lineage>
</organism>
<sequence length="138" mass="15258">MASRVRIRHGSSMDLASDQHAVAEVQRLLSRLDGATAAIRKITAKAAIREFANYYFDHMPSLANHPDTVRALLEQLIASSGNVSWKQMRELKKSSVHALELLGRLLDNETNQNATEFRSAMHSVSVKVGLGRNSGIFT</sequence>
<keyword evidence="2" id="KW-1185">Reference proteome</keyword>
<gene>
    <name evidence="1" type="ORF">BVRB_036160</name>
</gene>
<dbReference type="AlphaFoldDB" id="A0A0J7YPA4"/>
<accession>A0A0J7YPA4</accession>
<evidence type="ECO:0000313" key="1">
    <source>
        <dbReference type="EMBL" id="KMS65421.1"/>
    </source>
</evidence>
<evidence type="ECO:0000313" key="2">
    <source>
        <dbReference type="Proteomes" id="UP000035740"/>
    </source>
</evidence>
<dbReference type="Proteomes" id="UP000035740">
    <property type="component" value="Unassembled WGS sequence"/>
</dbReference>
<feature type="non-terminal residue" evidence="1">
    <location>
        <position position="138"/>
    </location>
</feature>